<keyword evidence="3" id="KW-1185">Reference proteome</keyword>
<dbReference type="EMBL" id="JBHSXS010000037">
    <property type="protein sequence ID" value="MFC6885422.1"/>
    <property type="molecule type" value="Genomic_DNA"/>
</dbReference>
<dbReference type="Proteomes" id="UP001596380">
    <property type="component" value="Unassembled WGS sequence"/>
</dbReference>
<accession>A0ABW2CUD6</accession>
<sequence>MTNWLGTEWESYCLSLLRRQYGLENVQVVPSRHGGDLGIEAFTFTGIAIQCYAPISETTAQDRYEKQRDKLTEDLCKLEKYRIELAEILGNAPIRHYLFMVPALDSRKIVKHAQRKSREYRAKNLSFLDDSFTVTVVTDEAFSDVRGQVTKEDIALAGLHRTGAVLVADLNDIDPIRNCRIHPSLRSEDKSPLPPYVARTIDSNLDQAIKQGGFVIVEGNSASGKSRTAFEALKRFRDTWQSIVIPRDGNALRRYVESGGRLRRAAIWLDDLERFLTPDGLDDSLIGAIARAEGNKVLILATLRAQAKSALYMSGGLPQSSNVVIGAQRAIEASTTVRLGRHLDKSEIATARRLTSDSRVAAALHNETGAGFAEYLAAGPAAVDRWLSGLHGGCELGASLVSAAVDIRLAGYISPVPRVWLEQAFSAYLDPRLLARTTRIDLDEALQWATEEVQGASSCLIPCGDETYIAFDYLLEHRQGNSEAVTTEDDPTGFTSTLSIFKEIPEQIWHEVLCQMSIDDPHFFGCACIGILAGHPILQILMRQWAKKGQLPDVSELQIVSLVRTCLAINFCVACMATMLELDITRVLVELVQALPHRNTEDALDLDSRTVDTLLALAAFAKDGRPDQEGTAVQQASKSISSMEIRAFATDMTEVGLTLGGYIWMRVAASRGDEQARAMVDKLPPPEGFHDLEDDDSQVL</sequence>
<protein>
    <recommendedName>
        <fullName evidence="4">AAA+ ATPase domain-containing protein</fullName>
    </recommendedName>
</protein>
<reference evidence="3" key="1">
    <citation type="journal article" date="2019" name="Int. J. Syst. Evol. Microbiol.">
        <title>The Global Catalogue of Microorganisms (GCM) 10K type strain sequencing project: providing services to taxonomists for standard genome sequencing and annotation.</title>
        <authorList>
            <consortium name="The Broad Institute Genomics Platform"/>
            <consortium name="The Broad Institute Genome Sequencing Center for Infectious Disease"/>
            <person name="Wu L."/>
            <person name="Ma J."/>
        </authorList>
    </citation>
    <scope>NUCLEOTIDE SEQUENCE [LARGE SCALE GENOMIC DNA]</scope>
    <source>
        <strain evidence="3">JCM 3369</strain>
    </source>
</reference>
<proteinExistence type="predicted"/>
<evidence type="ECO:0000313" key="2">
    <source>
        <dbReference type="EMBL" id="MFC6885422.1"/>
    </source>
</evidence>
<evidence type="ECO:0000313" key="3">
    <source>
        <dbReference type="Proteomes" id="UP001596380"/>
    </source>
</evidence>
<organism evidence="2 3">
    <name type="scientific">Actinomadura yumaensis</name>
    <dbReference type="NCBI Taxonomy" id="111807"/>
    <lineage>
        <taxon>Bacteria</taxon>
        <taxon>Bacillati</taxon>
        <taxon>Actinomycetota</taxon>
        <taxon>Actinomycetes</taxon>
        <taxon>Streptosporangiales</taxon>
        <taxon>Thermomonosporaceae</taxon>
        <taxon>Actinomadura</taxon>
    </lineage>
</organism>
<evidence type="ECO:0000256" key="1">
    <source>
        <dbReference type="SAM" id="MobiDB-lite"/>
    </source>
</evidence>
<comment type="caution">
    <text evidence="2">The sequence shown here is derived from an EMBL/GenBank/DDBJ whole genome shotgun (WGS) entry which is preliminary data.</text>
</comment>
<name>A0ABW2CUD6_9ACTN</name>
<feature type="region of interest" description="Disordered" evidence="1">
    <location>
        <begin position="681"/>
        <end position="700"/>
    </location>
</feature>
<evidence type="ECO:0008006" key="4">
    <source>
        <dbReference type="Google" id="ProtNLM"/>
    </source>
</evidence>
<dbReference type="RefSeq" id="WP_378063945.1">
    <property type="nucleotide sequence ID" value="NZ_JBHSXS010000037.1"/>
</dbReference>
<gene>
    <name evidence="2" type="ORF">ACFQKB_37080</name>
</gene>